<accession>A0A975K0B3</accession>
<gene>
    <name evidence="1" type="ORF">F6B93_19825</name>
</gene>
<protein>
    <submittedName>
        <fullName evidence="1">Uncharacterized protein</fullName>
    </submittedName>
</protein>
<evidence type="ECO:0000313" key="1">
    <source>
        <dbReference type="EMBL" id="QUR69016.1"/>
    </source>
</evidence>
<dbReference type="AlphaFoldDB" id="A0A975K0B3"/>
<name>A0A975K0B3_9MYCO</name>
<organism evidence="1 2">
    <name type="scientific">Mycobacterium spongiae</name>
    <dbReference type="NCBI Taxonomy" id="886343"/>
    <lineage>
        <taxon>Bacteria</taxon>
        <taxon>Bacillati</taxon>
        <taxon>Actinomycetota</taxon>
        <taxon>Actinomycetes</taxon>
        <taxon>Mycobacteriales</taxon>
        <taxon>Mycobacteriaceae</taxon>
        <taxon>Mycobacterium</taxon>
    </lineage>
</organism>
<dbReference type="RefSeq" id="WP_211696601.1">
    <property type="nucleotide sequence ID" value="NZ_CP046600.1"/>
</dbReference>
<dbReference type="EMBL" id="CP046600">
    <property type="protein sequence ID" value="QUR69016.1"/>
    <property type="molecule type" value="Genomic_DNA"/>
</dbReference>
<dbReference type="Proteomes" id="UP000682202">
    <property type="component" value="Chromosome"/>
</dbReference>
<sequence length="75" mass="7305">MTIESPLGAGLFDAMGVTVASAVGDGTDGASRAAPICCLGSVVSWRVSVFSANRLCAGRFVGVATDVVGGIGCLG</sequence>
<proteinExistence type="predicted"/>
<reference evidence="1" key="1">
    <citation type="submission" date="2019-12" db="EMBL/GenBank/DDBJ databases">
        <title>Mycobacterium spongiae sp. nov.</title>
        <authorList>
            <person name="Stinear T."/>
        </authorList>
    </citation>
    <scope>NUCLEOTIDE SEQUENCE</scope>
    <source>
        <strain evidence="1">FSD4b-SM</strain>
    </source>
</reference>
<dbReference type="KEGG" id="mspg:F6B93_19825"/>
<evidence type="ECO:0000313" key="2">
    <source>
        <dbReference type="Proteomes" id="UP000682202"/>
    </source>
</evidence>
<keyword evidence="2" id="KW-1185">Reference proteome</keyword>